<sequence length="400" mass="45576">MKTNVDPEKIKELLMRGVEEIIDKDRLNKRLSSGERLRIKHGIDPTGPRIHLGRASQLWKLRAFQDLGHQIVLVIGDFTGLIGDASDKDSLRPVLEEGQIKENMKDYTRQIGKILDIDKAELHYNSEWLDRLTAKDLIKLAMKFTAQQMIQRRNFKERWEQGKEIGLHEMLYPLLQGYDSVAIKADLELGGSDQLFNLLAGRDLQKAFGQEPQDIMTTKMLLGTDGRKMSTSWGNVITVMDEPEEMYGKIMSMRDECLLDYFELCTQVGEEEMEKIKADLSGLKVNPRDIKARLASEVVGLYHGAEVAQEAEEKFNLVFQKKEIPIDIPILKIEEEQSALLDILVQAKMASSKAEAKRLIIQGGVRINGIVEKDWQKMIKVVSGTVIQAGKRKFIKLERE</sequence>
<dbReference type="InterPro" id="IPR054608">
    <property type="entry name" value="SYY-like_C"/>
</dbReference>
<keyword evidence="4 11" id="KW-0067">ATP-binding</keyword>
<dbReference type="InterPro" id="IPR002305">
    <property type="entry name" value="aa-tRNA-synth_Ic"/>
</dbReference>
<dbReference type="CDD" id="cd00165">
    <property type="entry name" value="S4"/>
    <property type="match status" value="1"/>
</dbReference>
<dbReference type="GO" id="GO:0005829">
    <property type="term" value="C:cytosol"/>
    <property type="evidence" value="ECO:0007669"/>
    <property type="project" value="TreeGrafter"/>
</dbReference>
<feature type="domain" description="RNA-binding S4" evidence="12">
    <location>
        <begin position="339"/>
        <end position="400"/>
    </location>
</feature>
<dbReference type="EC" id="6.1.1.1" evidence="1 9"/>
<keyword evidence="2 11" id="KW-0436">Ligase</keyword>
<keyword evidence="7 11" id="KW-0030">Aminoacyl-tRNA synthetase</keyword>
<evidence type="ECO:0000256" key="6">
    <source>
        <dbReference type="ARBA" id="ARBA00022917"/>
    </source>
</evidence>
<dbReference type="InterPro" id="IPR014729">
    <property type="entry name" value="Rossmann-like_a/b/a_fold"/>
</dbReference>
<evidence type="ECO:0000256" key="9">
    <source>
        <dbReference type="NCBIfam" id="TIGR00234"/>
    </source>
</evidence>
<dbReference type="Gene3D" id="1.10.240.10">
    <property type="entry name" value="Tyrosyl-Transfer RNA Synthetase"/>
    <property type="match status" value="1"/>
</dbReference>
<comment type="caution">
    <text evidence="13">The sequence shown here is derived from an EMBL/GenBank/DDBJ whole genome shotgun (WGS) entry which is preliminary data.</text>
</comment>
<evidence type="ECO:0000256" key="4">
    <source>
        <dbReference type="ARBA" id="ARBA00022840"/>
    </source>
</evidence>
<keyword evidence="6 11" id="KW-0648">Protein biosynthesis</keyword>
<dbReference type="InterPro" id="IPR024088">
    <property type="entry name" value="Tyr-tRNA-ligase_bac-type"/>
</dbReference>
<dbReference type="PRINTS" id="PR01040">
    <property type="entry name" value="TRNASYNTHTYR"/>
</dbReference>
<dbReference type="Gene3D" id="3.40.50.620">
    <property type="entry name" value="HUPs"/>
    <property type="match status" value="1"/>
</dbReference>
<keyword evidence="5 10" id="KW-0694">RNA-binding</keyword>
<dbReference type="EMBL" id="PCVN01000044">
    <property type="protein sequence ID" value="PIQ74507.1"/>
    <property type="molecule type" value="Genomic_DNA"/>
</dbReference>
<gene>
    <name evidence="13" type="ORF">COV85_01705</name>
</gene>
<keyword evidence="3 11" id="KW-0547">Nucleotide-binding</keyword>
<dbReference type="GO" id="GO:0006437">
    <property type="term" value="P:tyrosyl-tRNA aminoacylation"/>
    <property type="evidence" value="ECO:0007669"/>
    <property type="project" value="UniProtKB-UniRule"/>
</dbReference>
<dbReference type="InterPro" id="IPR036986">
    <property type="entry name" value="S4_RNA-bd_sf"/>
</dbReference>
<dbReference type="AlphaFoldDB" id="A0A2H0KQX2"/>
<dbReference type="InterPro" id="IPR002942">
    <property type="entry name" value="S4_RNA-bd"/>
</dbReference>
<evidence type="ECO:0000256" key="3">
    <source>
        <dbReference type="ARBA" id="ARBA00022741"/>
    </source>
</evidence>
<dbReference type="SUPFAM" id="SSF55174">
    <property type="entry name" value="Alpha-L RNA-binding motif"/>
    <property type="match status" value="1"/>
</dbReference>
<dbReference type="InterPro" id="IPR002307">
    <property type="entry name" value="Tyr-tRNA-ligase"/>
</dbReference>
<dbReference type="Proteomes" id="UP000231550">
    <property type="component" value="Unassembled WGS sequence"/>
</dbReference>
<dbReference type="NCBIfam" id="TIGR00234">
    <property type="entry name" value="tyrS"/>
    <property type="match status" value="1"/>
</dbReference>
<proteinExistence type="inferred from homology"/>
<accession>A0A2H0KQX2</accession>
<evidence type="ECO:0000259" key="12">
    <source>
        <dbReference type="SMART" id="SM00363"/>
    </source>
</evidence>
<dbReference type="PANTHER" id="PTHR11766">
    <property type="entry name" value="TYROSYL-TRNA SYNTHETASE"/>
    <property type="match status" value="1"/>
</dbReference>
<dbReference type="PROSITE" id="PS50889">
    <property type="entry name" value="S4"/>
    <property type="match status" value="1"/>
</dbReference>
<dbReference type="SUPFAM" id="SSF52374">
    <property type="entry name" value="Nucleotidylyl transferase"/>
    <property type="match status" value="1"/>
</dbReference>
<evidence type="ECO:0000256" key="8">
    <source>
        <dbReference type="ARBA" id="ARBA00048248"/>
    </source>
</evidence>
<reference evidence="13 14" key="1">
    <citation type="submission" date="2017-09" db="EMBL/GenBank/DDBJ databases">
        <title>Depth-based differentiation of microbial function through sediment-hosted aquifers and enrichment of novel symbionts in the deep terrestrial subsurface.</title>
        <authorList>
            <person name="Probst A.J."/>
            <person name="Ladd B."/>
            <person name="Jarett J.K."/>
            <person name="Geller-Mcgrath D.E."/>
            <person name="Sieber C.M."/>
            <person name="Emerson J.B."/>
            <person name="Anantharaman K."/>
            <person name="Thomas B.C."/>
            <person name="Malmstrom R."/>
            <person name="Stieglmeier M."/>
            <person name="Klingl A."/>
            <person name="Woyke T."/>
            <person name="Ryan C.M."/>
            <person name="Banfield J.F."/>
        </authorList>
    </citation>
    <scope>NUCLEOTIDE SEQUENCE [LARGE SCALE GENOMIC DNA]</scope>
    <source>
        <strain evidence="13">CG11_big_fil_rev_8_21_14_0_20_44_10</strain>
    </source>
</reference>
<evidence type="ECO:0000256" key="10">
    <source>
        <dbReference type="PROSITE-ProRule" id="PRU00182"/>
    </source>
</evidence>
<protein>
    <recommendedName>
        <fullName evidence="1 9">Tyrosine--tRNA ligase</fullName>
        <ecNumber evidence="1 9">6.1.1.1</ecNumber>
    </recommendedName>
</protein>
<dbReference type="GO" id="GO:0003723">
    <property type="term" value="F:RNA binding"/>
    <property type="evidence" value="ECO:0007669"/>
    <property type="project" value="UniProtKB-KW"/>
</dbReference>
<dbReference type="GO" id="GO:0004831">
    <property type="term" value="F:tyrosine-tRNA ligase activity"/>
    <property type="evidence" value="ECO:0007669"/>
    <property type="project" value="UniProtKB-UniRule"/>
</dbReference>
<organism evidence="13 14">
    <name type="scientific">Candidatus Portnoybacteria bacterium CG11_big_fil_rev_8_21_14_0_20_44_10</name>
    <dbReference type="NCBI Taxonomy" id="1974818"/>
    <lineage>
        <taxon>Bacteria</taxon>
        <taxon>Candidatus Portnoyibacteriota</taxon>
    </lineage>
</organism>
<evidence type="ECO:0000256" key="5">
    <source>
        <dbReference type="ARBA" id="ARBA00022884"/>
    </source>
</evidence>
<name>A0A2H0KQX2_9BACT</name>
<evidence type="ECO:0000313" key="14">
    <source>
        <dbReference type="Proteomes" id="UP000231550"/>
    </source>
</evidence>
<evidence type="ECO:0000313" key="13">
    <source>
        <dbReference type="EMBL" id="PIQ74507.1"/>
    </source>
</evidence>
<evidence type="ECO:0000256" key="7">
    <source>
        <dbReference type="ARBA" id="ARBA00023146"/>
    </source>
</evidence>
<comment type="catalytic activity">
    <reaction evidence="8">
        <text>tRNA(Tyr) + L-tyrosine + ATP = L-tyrosyl-tRNA(Tyr) + AMP + diphosphate + H(+)</text>
        <dbReference type="Rhea" id="RHEA:10220"/>
        <dbReference type="Rhea" id="RHEA-COMP:9706"/>
        <dbReference type="Rhea" id="RHEA-COMP:9707"/>
        <dbReference type="ChEBI" id="CHEBI:15378"/>
        <dbReference type="ChEBI" id="CHEBI:30616"/>
        <dbReference type="ChEBI" id="CHEBI:33019"/>
        <dbReference type="ChEBI" id="CHEBI:58315"/>
        <dbReference type="ChEBI" id="CHEBI:78442"/>
        <dbReference type="ChEBI" id="CHEBI:78536"/>
        <dbReference type="ChEBI" id="CHEBI:456215"/>
        <dbReference type="EC" id="6.1.1.1"/>
    </reaction>
</comment>
<evidence type="ECO:0000256" key="2">
    <source>
        <dbReference type="ARBA" id="ARBA00022598"/>
    </source>
</evidence>
<evidence type="ECO:0000256" key="11">
    <source>
        <dbReference type="RuleBase" id="RU363036"/>
    </source>
</evidence>
<dbReference type="PANTHER" id="PTHR11766:SF1">
    <property type="entry name" value="TYROSINE--TRNA LIGASE"/>
    <property type="match status" value="1"/>
</dbReference>
<dbReference type="Pfam" id="PF00579">
    <property type="entry name" value="tRNA-synt_1b"/>
    <property type="match status" value="1"/>
</dbReference>
<dbReference type="CDD" id="cd00805">
    <property type="entry name" value="TyrRS_core"/>
    <property type="match status" value="1"/>
</dbReference>
<dbReference type="GO" id="GO:0005524">
    <property type="term" value="F:ATP binding"/>
    <property type="evidence" value="ECO:0007669"/>
    <property type="project" value="UniProtKB-KW"/>
</dbReference>
<evidence type="ECO:0000256" key="1">
    <source>
        <dbReference type="ARBA" id="ARBA00013160"/>
    </source>
</evidence>
<comment type="similarity">
    <text evidence="11">Belongs to the class-I aminoacyl-tRNA synthetase family.</text>
</comment>
<dbReference type="Gene3D" id="3.10.290.10">
    <property type="entry name" value="RNA-binding S4 domain"/>
    <property type="match status" value="1"/>
</dbReference>
<dbReference type="Pfam" id="PF22421">
    <property type="entry name" value="SYY_C-terminal"/>
    <property type="match status" value="1"/>
</dbReference>
<dbReference type="SMART" id="SM00363">
    <property type="entry name" value="S4"/>
    <property type="match status" value="1"/>
</dbReference>